<comment type="caution">
    <text evidence="3">The sequence shown here is derived from an EMBL/GenBank/DDBJ whole genome shotgun (WGS) entry which is preliminary data.</text>
</comment>
<name>A0ABT7AUF5_9CYAN</name>
<evidence type="ECO:0000256" key="1">
    <source>
        <dbReference type="SAM" id="MobiDB-lite"/>
    </source>
</evidence>
<sequence length="153" mass="17545">MKQHQFFYRLSLTTALALFSLGMNQPLAHSSEGQPHHSGGHSHGQIEIAPGEPVPQVNLIIHPDPKMGWNLEMQVENFQFTPHHLYQENKPGEGHVHLFINGEKVTRIYGSWYYLKELPPGNHEIKVVLSSNNHEDFIFQGQMIQDTEMIRVD</sequence>
<protein>
    <recommendedName>
        <fullName evidence="5">DUF4399 domain-containing protein</fullName>
    </recommendedName>
</protein>
<keyword evidence="4" id="KW-1185">Reference proteome</keyword>
<evidence type="ECO:0000256" key="2">
    <source>
        <dbReference type="SAM" id="SignalP"/>
    </source>
</evidence>
<dbReference type="Proteomes" id="UP001235303">
    <property type="component" value="Unassembled WGS sequence"/>
</dbReference>
<gene>
    <name evidence="3" type="ORF">PMG71_10930</name>
</gene>
<dbReference type="EMBL" id="JAQOSP010000074">
    <property type="protein sequence ID" value="MDJ1169941.1"/>
    <property type="molecule type" value="Genomic_DNA"/>
</dbReference>
<reference evidence="3 4" key="1">
    <citation type="submission" date="2023-01" db="EMBL/GenBank/DDBJ databases">
        <title>Novel diversity within Roseofilum (Cyanobacteria; Desertifilaceae) from marine benthic mats with descriptions of four novel species.</title>
        <authorList>
            <person name="Wang Y."/>
            <person name="Berthold D.E."/>
            <person name="Hu J."/>
            <person name="Lefler F.W."/>
            <person name="Laughinghouse H.D. IV."/>
        </authorList>
    </citation>
    <scope>NUCLEOTIDE SEQUENCE [LARGE SCALE GENOMIC DNA]</scope>
    <source>
        <strain evidence="3 4">BLCC-M154</strain>
    </source>
</reference>
<keyword evidence="2" id="KW-0732">Signal</keyword>
<accession>A0ABT7AUF5</accession>
<dbReference type="RefSeq" id="WP_283753699.1">
    <property type="nucleotide sequence ID" value="NZ_JAQOSP010000074.1"/>
</dbReference>
<feature type="chain" id="PRO_5045958648" description="DUF4399 domain-containing protein" evidence="2">
    <location>
        <begin position="29"/>
        <end position="153"/>
    </location>
</feature>
<proteinExistence type="predicted"/>
<organism evidence="3 4">
    <name type="scientific">Roseofilum acuticapitatum BLCC-M154</name>
    <dbReference type="NCBI Taxonomy" id="3022444"/>
    <lineage>
        <taxon>Bacteria</taxon>
        <taxon>Bacillati</taxon>
        <taxon>Cyanobacteriota</taxon>
        <taxon>Cyanophyceae</taxon>
        <taxon>Desertifilales</taxon>
        <taxon>Desertifilaceae</taxon>
        <taxon>Roseofilum</taxon>
        <taxon>Roseofilum acuticapitatum</taxon>
    </lineage>
</organism>
<evidence type="ECO:0008006" key="5">
    <source>
        <dbReference type="Google" id="ProtNLM"/>
    </source>
</evidence>
<evidence type="ECO:0000313" key="4">
    <source>
        <dbReference type="Proteomes" id="UP001235303"/>
    </source>
</evidence>
<feature type="region of interest" description="Disordered" evidence="1">
    <location>
        <begin position="28"/>
        <end position="48"/>
    </location>
</feature>
<evidence type="ECO:0000313" key="3">
    <source>
        <dbReference type="EMBL" id="MDJ1169941.1"/>
    </source>
</evidence>
<feature type="signal peptide" evidence="2">
    <location>
        <begin position="1"/>
        <end position="28"/>
    </location>
</feature>